<evidence type="ECO:0000313" key="3">
    <source>
        <dbReference type="Proteomes" id="UP000036403"/>
    </source>
</evidence>
<comment type="caution">
    <text evidence="2">The sequence shown here is derived from an EMBL/GenBank/DDBJ whole genome shotgun (WGS) entry which is preliminary data.</text>
</comment>
<keyword evidence="3" id="KW-1185">Reference proteome</keyword>
<dbReference type="PANTHER" id="PTHR38681:SF1">
    <property type="entry name" value="RETROVIRUS-RELATED POL POLYPROTEIN FROM TRANSPOSON 412-LIKE PROTEIN"/>
    <property type="match status" value="1"/>
</dbReference>
<organism evidence="2 3">
    <name type="scientific">Lasius niger</name>
    <name type="common">Black garden ant</name>
    <dbReference type="NCBI Taxonomy" id="67767"/>
    <lineage>
        <taxon>Eukaryota</taxon>
        <taxon>Metazoa</taxon>
        <taxon>Ecdysozoa</taxon>
        <taxon>Arthropoda</taxon>
        <taxon>Hexapoda</taxon>
        <taxon>Insecta</taxon>
        <taxon>Pterygota</taxon>
        <taxon>Neoptera</taxon>
        <taxon>Endopterygota</taxon>
        <taxon>Hymenoptera</taxon>
        <taxon>Apocrita</taxon>
        <taxon>Aculeata</taxon>
        <taxon>Formicoidea</taxon>
        <taxon>Formicidae</taxon>
        <taxon>Formicinae</taxon>
        <taxon>Lasius</taxon>
        <taxon>Lasius</taxon>
    </lineage>
</organism>
<name>A0A0J7JX15_LASNI</name>
<feature type="compositionally biased region" description="Low complexity" evidence="1">
    <location>
        <begin position="182"/>
        <end position="197"/>
    </location>
</feature>
<dbReference type="Proteomes" id="UP000036403">
    <property type="component" value="Unassembled WGS sequence"/>
</dbReference>
<reference evidence="2 3" key="1">
    <citation type="submission" date="2015-04" db="EMBL/GenBank/DDBJ databases">
        <title>Lasius niger genome sequencing.</title>
        <authorList>
            <person name="Konorov E.A."/>
            <person name="Nikitin M.A."/>
            <person name="Kirill M.V."/>
            <person name="Chang P."/>
        </authorList>
    </citation>
    <scope>NUCLEOTIDE SEQUENCE [LARGE SCALE GENOMIC DNA]</scope>
    <source>
        <tissue evidence="2">Whole</tissue>
    </source>
</reference>
<dbReference type="STRING" id="67767.A0A0J7JX15"/>
<proteinExistence type="predicted"/>
<dbReference type="GO" id="GO:0003676">
    <property type="term" value="F:nucleic acid binding"/>
    <property type="evidence" value="ECO:0007669"/>
    <property type="project" value="InterPro"/>
</dbReference>
<gene>
    <name evidence="2" type="ORF">RF55_22889</name>
</gene>
<sequence length="214" mass="23584">MSNGLVENAHRPLKAVLKACLSERWTENLPTVLLGLRTVLREELGATTAELVYGTTLRLPGEFFAAVKEDASVASLLNELRSIMQTLGPRPTSNHGTRKTFVPQKLHTCTHVFIRQDHVKPPLTPPYEGPFPVLQRTDKTFKVLVKGKEWVISVGRLKPAFLLGTEEPPPVPNTPASPKQNTSASEAPETEAAVAVPKQTRSGRHVRFPARFLT</sequence>
<protein>
    <submittedName>
        <fullName evidence="2">Retrovirus-like pol polyprotein</fullName>
    </submittedName>
</protein>
<feature type="region of interest" description="Disordered" evidence="1">
    <location>
        <begin position="165"/>
        <end position="214"/>
    </location>
</feature>
<dbReference type="AlphaFoldDB" id="A0A0J7JX15"/>
<dbReference type="PaxDb" id="67767-A0A0J7JX15"/>
<evidence type="ECO:0000256" key="1">
    <source>
        <dbReference type="SAM" id="MobiDB-lite"/>
    </source>
</evidence>
<dbReference type="PANTHER" id="PTHR38681">
    <property type="entry name" value="RETROVIRUS-RELATED POL POLYPROTEIN FROM TRANSPOSON 412-LIKE PROTEIN-RELATED"/>
    <property type="match status" value="1"/>
</dbReference>
<evidence type="ECO:0000313" key="2">
    <source>
        <dbReference type="EMBL" id="KMQ82461.1"/>
    </source>
</evidence>
<dbReference type="InterPro" id="IPR036397">
    <property type="entry name" value="RNaseH_sf"/>
</dbReference>
<dbReference type="Gene3D" id="3.30.420.10">
    <property type="entry name" value="Ribonuclease H-like superfamily/Ribonuclease H"/>
    <property type="match status" value="1"/>
</dbReference>
<dbReference type="OrthoDB" id="422540at2759"/>
<dbReference type="EMBL" id="LBMM01025225">
    <property type="protein sequence ID" value="KMQ82461.1"/>
    <property type="molecule type" value="Genomic_DNA"/>
</dbReference>
<accession>A0A0J7JX15</accession>